<evidence type="ECO:0000256" key="1">
    <source>
        <dbReference type="SAM" id="MobiDB-lite"/>
    </source>
</evidence>
<dbReference type="InterPro" id="IPR027417">
    <property type="entry name" value="P-loop_NTPase"/>
</dbReference>
<dbReference type="Pfam" id="PF13401">
    <property type="entry name" value="AAA_22"/>
    <property type="match status" value="1"/>
</dbReference>
<sequence>MVRMTAAERKKAEEELAKLVPLNVIGDPILAHCDVRVKAIYRKSASELPEFANNWLVLAPPAFNRTAILDAMLLGFRVNHPKSTRRLSRAQRMIALGRISRVWVLLPVHIQLLDWLYVALRSRYVAFRSSVDIKRELQASYAQIQRGKYRLLGSPRESHSECLPIFALSGVGKTTAVKMVLSTLPMIIEHERVPGTAIGIAQVVWVFVSCPHNGSVTVLLQGILHWFDFYLDTKYFDEVASGANSGVWMQKVIMVLTHHYTGVLIIDEIHNALKAANRTELIEFLTTLFNAHCCAFICLGTPEAENQLKNIWTQRRVSSGGMLPMTPFQPGELWDRFANALIAIDLQLEPFEEPEEIRATLYDLSAGLPAIAKLVWRLSQYQGIFLEDVKLPEDAGLVVGLITPDLMKMAAARGLGLVEGMLTAIRNRDYKKIAELTDMAEKKVGAYLAHWETDAEAERALDAAEARVLRSAAVADALTDLHVPRIEAEQYARDVTAGDESSSVAQLIRHAIAMYEKSREQKDSEKTIFAKSTTPVRKSPKRKSPTRTTRSPKAAPAKAARGGGTPSSKRTNAASKK</sequence>
<dbReference type="EMBL" id="CADIKI010000016">
    <property type="protein sequence ID" value="CAB3801156.1"/>
    <property type="molecule type" value="Genomic_DNA"/>
</dbReference>
<accession>A0A6J5GPI8</accession>
<gene>
    <name evidence="3" type="ORF">LMG27177_04981</name>
</gene>
<organism evidence="3 4">
    <name type="scientific">Paraburkholderia fynbosensis</name>
    <dbReference type="NCBI Taxonomy" id="1200993"/>
    <lineage>
        <taxon>Bacteria</taxon>
        <taxon>Pseudomonadati</taxon>
        <taxon>Pseudomonadota</taxon>
        <taxon>Betaproteobacteria</taxon>
        <taxon>Burkholderiales</taxon>
        <taxon>Burkholderiaceae</taxon>
        <taxon>Paraburkholderia</taxon>
    </lineage>
</organism>
<evidence type="ECO:0000259" key="2">
    <source>
        <dbReference type="Pfam" id="PF13401"/>
    </source>
</evidence>
<dbReference type="SUPFAM" id="SSF52540">
    <property type="entry name" value="P-loop containing nucleoside triphosphate hydrolases"/>
    <property type="match status" value="1"/>
</dbReference>
<feature type="region of interest" description="Disordered" evidence="1">
    <location>
        <begin position="518"/>
        <end position="577"/>
    </location>
</feature>
<feature type="domain" description="ORC1/DEAH AAA+ ATPase" evidence="2">
    <location>
        <begin position="158"/>
        <end position="308"/>
    </location>
</feature>
<dbReference type="Gene3D" id="3.40.50.300">
    <property type="entry name" value="P-loop containing nucleotide triphosphate hydrolases"/>
    <property type="match status" value="1"/>
</dbReference>
<protein>
    <recommendedName>
        <fullName evidence="2">ORC1/DEAH AAA+ ATPase domain-containing protein</fullName>
    </recommendedName>
</protein>
<evidence type="ECO:0000313" key="3">
    <source>
        <dbReference type="EMBL" id="CAB3801156.1"/>
    </source>
</evidence>
<name>A0A6J5GPI8_9BURK</name>
<feature type="compositionally biased region" description="Polar residues" evidence="1">
    <location>
        <begin position="566"/>
        <end position="577"/>
    </location>
</feature>
<evidence type="ECO:0000313" key="4">
    <source>
        <dbReference type="Proteomes" id="UP000494252"/>
    </source>
</evidence>
<dbReference type="RefSeq" id="WP_175163920.1">
    <property type="nucleotide sequence ID" value="NZ_CADIKI010000016.1"/>
</dbReference>
<feature type="compositionally biased region" description="Basic and acidic residues" evidence="1">
    <location>
        <begin position="518"/>
        <end position="528"/>
    </location>
</feature>
<dbReference type="Proteomes" id="UP000494252">
    <property type="component" value="Unassembled WGS sequence"/>
</dbReference>
<dbReference type="AlphaFoldDB" id="A0A6J5GPI8"/>
<dbReference type="InterPro" id="IPR049945">
    <property type="entry name" value="AAA_22"/>
</dbReference>
<keyword evidence="4" id="KW-1185">Reference proteome</keyword>
<proteinExistence type="predicted"/>
<reference evidence="3 4" key="1">
    <citation type="submission" date="2020-04" db="EMBL/GenBank/DDBJ databases">
        <authorList>
            <person name="De Canck E."/>
        </authorList>
    </citation>
    <scope>NUCLEOTIDE SEQUENCE [LARGE SCALE GENOMIC DNA]</scope>
    <source>
        <strain evidence="3 4">LMG 27177</strain>
    </source>
</reference>
<dbReference type="GO" id="GO:0016887">
    <property type="term" value="F:ATP hydrolysis activity"/>
    <property type="evidence" value="ECO:0007669"/>
    <property type="project" value="InterPro"/>
</dbReference>